<organism evidence="1 2">
    <name type="scientific">Pararge aegeria aegeria</name>
    <dbReference type="NCBI Taxonomy" id="348720"/>
    <lineage>
        <taxon>Eukaryota</taxon>
        <taxon>Metazoa</taxon>
        <taxon>Ecdysozoa</taxon>
        <taxon>Arthropoda</taxon>
        <taxon>Hexapoda</taxon>
        <taxon>Insecta</taxon>
        <taxon>Pterygota</taxon>
        <taxon>Neoptera</taxon>
        <taxon>Endopterygota</taxon>
        <taxon>Lepidoptera</taxon>
        <taxon>Glossata</taxon>
        <taxon>Ditrysia</taxon>
        <taxon>Papilionoidea</taxon>
        <taxon>Nymphalidae</taxon>
        <taxon>Satyrinae</taxon>
        <taxon>Satyrini</taxon>
        <taxon>Parargina</taxon>
        <taxon>Pararge</taxon>
    </lineage>
</organism>
<dbReference type="OrthoDB" id="7450827at2759"/>
<name>A0A8S4RK87_9NEOP</name>
<accession>A0A8S4RK87</accession>
<reference evidence="1" key="1">
    <citation type="submission" date="2022-03" db="EMBL/GenBank/DDBJ databases">
        <authorList>
            <person name="Lindestad O."/>
        </authorList>
    </citation>
    <scope>NUCLEOTIDE SEQUENCE</scope>
</reference>
<keyword evidence="2" id="KW-1185">Reference proteome</keyword>
<proteinExistence type="predicted"/>
<gene>
    <name evidence="1" type="primary">jg9482</name>
    <name evidence="1" type="ORF">PAEG_LOCUS14306</name>
</gene>
<comment type="caution">
    <text evidence="1">The sequence shown here is derived from an EMBL/GenBank/DDBJ whole genome shotgun (WGS) entry which is preliminary data.</text>
</comment>
<sequence length="99" mass="11145">MPYHHKAPQHEHAQHASRIVDLERHAAARKRHGALGLGAQRRAALDCLRDTALYRRARPRHARAASPPAPARPRALTHISLLPTLDIINKIIVQHQLVH</sequence>
<evidence type="ECO:0000313" key="1">
    <source>
        <dbReference type="EMBL" id="CAH2236989.1"/>
    </source>
</evidence>
<dbReference type="Proteomes" id="UP000838756">
    <property type="component" value="Unassembled WGS sequence"/>
</dbReference>
<dbReference type="AlphaFoldDB" id="A0A8S4RK87"/>
<evidence type="ECO:0000313" key="2">
    <source>
        <dbReference type="Proteomes" id="UP000838756"/>
    </source>
</evidence>
<protein>
    <submittedName>
        <fullName evidence="1">Jg9482 protein</fullName>
    </submittedName>
</protein>
<dbReference type="EMBL" id="CAKXAJ010025241">
    <property type="protein sequence ID" value="CAH2236989.1"/>
    <property type="molecule type" value="Genomic_DNA"/>
</dbReference>